<gene>
    <name evidence="1" type="ORF">O6H91_10G032600</name>
</gene>
<dbReference type="EMBL" id="CM055101">
    <property type="protein sequence ID" value="KAJ7540822.1"/>
    <property type="molecule type" value="Genomic_DNA"/>
</dbReference>
<sequence>MDSTPAARSKPQSIGSTSIGTQHAPLWVRLADTALQLWNSSGPDEEIWNYHRGTLLYGIQKVWLASGDIKYFNFLQSKTDAFLTENGSIPSYKLQHYSLDAIRSGVNVLFLYKHTQQEKYRAAAALLREQLTYHPRTHEGGYWHKLIYPWQMWLDGLFMAQPFRAEYALEFKETSDVFDDIAMQFMWMEKNTRDNNTGLLYHGWDESRQQAWADPVTGRSSAFWGRALGWYAMALVDTLDFFPPHHPRRDDLLQILQRLATAIARVQDPLSSLWWQVLDQGGREGNYLESSASCMFVYALGKGVHKGYLSSHYLVVAKLGYEGIKTKFIQEGSDGGINLTDTVANVGLGGDPYQHGTHEHYFSVKVVTNDARGIGPFLLASLELETT</sequence>
<dbReference type="Proteomes" id="UP001162992">
    <property type="component" value="Chromosome 10"/>
</dbReference>
<keyword evidence="2" id="KW-1185">Reference proteome</keyword>
<accession>A0ACC2CFP4</accession>
<protein>
    <submittedName>
        <fullName evidence="1">Uncharacterized protein</fullName>
    </submittedName>
</protein>
<organism evidence="1 2">
    <name type="scientific">Diphasiastrum complanatum</name>
    <name type="common">Issler's clubmoss</name>
    <name type="synonym">Lycopodium complanatum</name>
    <dbReference type="NCBI Taxonomy" id="34168"/>
    <lineage>
        <taxon>Eukaryota</taxon>
        <taxon>Viridiplantae</taxon>
        <taxon>Streptophyta</taxon>
        <taxon>Embryophyta</taxon>
        <taxon>Tracheophyta</taxon>
        <taxon>Lycopodiopsida</taxon>
        <taxon>Lycopodiales</taxon>
        <taxon>Lycopodiaceae</taxon>
        <taxon>Lycopodioideae</taxon>
        <taxon>Diphasiastrum</taxon>
    </lineage>
</organism>
<evidence type="ECO:0000313" key="1">
    <source>
        <dbReference type="EMBL" id="KAJ7540822.1"/>
    </source>
</evidence>
<proteinExistence type="predicted"/>
<reference evidence="2" key="1">
    <citation type="journal article" date="2024" name="Proc. Natl. Acad. Sci. U.S.A.">
        <title>Extraordinary preservation of gene collinearity over three hundred million years revealed in homosporous lycophytes.</title>
        <authorList>
            <person name="Li C."/>
            <person name="Wickell D."/>
            <person name="Kuo L.Y."/>
            <person name="Chen X."/>
            <person name="Nie B."/>
            <person name="Liao X."/>
            <person name="Peng D."/>
            <person name="Ji J."/>
            <person name="Jenkins J."/>
            <person name="Williams M."/>
            <person name="Shu S."/>
            <person name="Plott C."/>
            <person name="Barry K."/>
            <person name="Rajasekar S."/>
            <person name="Grimwood J."/>
            <person name="Han X."/>
            <person name="Sun S."/>
            <person name="Hou Z."/>
            <person name="He W."/>
            <person name="Dai G."/>
            <person name="Sun C."/>
            <person name="Schmutz J."/>
            <person name="Leebens-Mack J.H."/>
            <person name="Li F.W."/>
            <person name="Wang L."/>
        </authorList>
    </citation>
    <scope>NUCLEOTIDE SEQUENCE [LARGE SCALE GENOMIC DNA]</scope>
    <source>
        <strain evidence="2">cv. PW_Plant_1</strain>
    </source>
</reference>
<evidence type="ECO:0000313" key="2">
    <source>
        <dbReference type="Proteomes" id="UP001162992"/>
    </source>
</evidence>
<name>A0ACC2CFP4_DIPCM</name>
<comment type="caution">
    <text evidence="1">The sequence shown here is derived from an EMBL/GenBank/DDBJ whole genome shotgun (WGS) entry which is preliminary data.</text>
</comment>